<evidence type="ECO:0000313" key="2">
    <source>
        <dbReference type="Proteomes" id="UP000887564"/>
    </source>
</evidence>
<dbReference type="InterPro" id="IPR001194">
    <property type="entry name" value="cDENN_dom"/>
</dbReference>
<evidence type="ECO:0000259" key="1">
    <source>
        <dbReference type="PROSITE" id="PS50211"/>
    </source>
</evidence>
<reference evidence="3" key="1">
    <citation type="submission" date="2022-11" db="UniProtKB">
        <authorList>
            <consortium name="WormBaseParasite"/>
        </authorList>
    </citation>
    <scope>IDENTIFICATION</scope>
</reference>
<dbReference type="Pfam" id="PF02141">
    <property type="entry name" value="DENN"/>
    <property type="match status" value="1"/>
</dbReference>
<name>A0A914S153_PAREQ</name>
<keyword evidence="2" id="KW-1185">Reference proteome</keyword>
<dbReference type="PROSITE" id="PS50211">
    <property type="entry name" value="DENN"/>
    <property type="match status" value="1"/>
</dbReference>
<dbReference type="Gene3D" id="3.40.50.11500">
    <property type="match status" value="1"/>
</dbReference>
<evidence type="ECO:0000313" key="3">
    <source>
        <dbReference type="WBParaSite" id="PEQ_0001207201-mRNA-1"/>
    </source>
</evidence>
<dbReference type="SMART" id="SM00799">
    <property type="entry name" value="DENN"/>
    <property type="match status" value="1"/>
</dbReference>
<dbReference type="WBParaSite" id="PEQ_0001207201-mRNA-1">
    <property type="protein sequence ID" value="PEQ_0001207201-mRNA-1"/>
    <property type="gene ID" value="PEQ_0001207201"/>
</dbReference>
<dbReference type="InterPro" id="IPR043153">
    <property type="entry name" value="DENN_C"/>
</dbReference>
<feature type="domain" description="UDENN" evidence="1">
    <location>
        <begin position="1"/>
        <end position="191"/>
    </location>
</feature>
<dbReference type="InterPro" id="IPR037516">
    <property type="entry name" value="Tripartite_DENN"/>
</dbReference>
<dbReference type="PANTHER" id="PTHR46070:SF1">
    <property type="entry name" value="PINSTRIPE, ISOFORM A"/>
    <property type="match status" value="1"/>
</dbReference>
<accession>A0A914S153</accession>
<dbReference type="InterPro" id="IPR047278">
    <property type="entry name" value="DEN5A/B"/>
</dbReference>
<organism evidence="2 3">
    <name type="scientific">Parascaris equorum</name>
    <name type="common">Equine roundworm</name>
    <dbReference type="NCBI Taxonomy" id="6256"/>
    <lineage>
        <taxon>Eukaryota</taxon>
        <taxon>Metazoa</taxon>
        <taxon>Ecdysozoa</taxon>
        <taxon>Nematoda</taxon>
        <taxon>Chromadorea</taxon>
        <taxon>Rhabditida</taxon>
        <taxon>Spirurina</taxon>
        <taxon>Ascaridomorpha</taxon>
        <taxon>Ascaridoidea</taxon>
        <taxon>Ascarididae</taxon>
        <taxon>Parascaris</taxon>
    </lineage>
</organism>
<dbReference type="AlphaFoldDB" id="A0A914S153"/>
<proteinExistence type="predicted"/>
<dbReference type="PANTHER" id="PTHR46070">
    <property type="entry name" value="PINSTRIPE, ISOFORM A"/>
    <property type="match status" value="1"/>
</dbReference>
<sequence>MLVKYLKVPLPAPGSTLKVGMCGVDIVLQRPGPGELPFFDHSLRCLFDLLTVDKFLRLFTCFLLEHQILLCSKTLSRLMIVAESLCALAFPFRWQLTYVPILPYSQLKFMEAPVPYIMGLCYEDVIPEQIFQSNVCVLDIDTGELDMPEDVPILPDRTEFAREVASVLIRFEDHLLENEEDIVKKREVGVI</sequence>
<dbReference type="Proteomes" id="UP000887564">
    <property type="component" value="Unplaced"/>
</dbReference>
<dbReference type="GO" id="GO:0005085">
    <property type="term" value="F:guanyl-nucleotide exchange factor activity"/>
    <property type="evidence" value="ECO:0007669"/>
    <property type="project" value="InterPro"/>
</dbReference>
<dbReference type="GO" id="GO:0031267">
    <property type="term" value="F:small GTPase binding"/>
    <property type="evidence" value="ECO:0007669"/>
    <property type="project" value="InterPro"/>
</dbReference>
<protein>
    <submittedName>
        <fullName evidence="3">UDENN domain-containing protein</fullName>
    </submittedName>
</protein>